<dbReference type="InterPro" id="IPR001873">
    <property type="entry name" value="ENaC"/>
</dbReference>
<accession>A0A553NUK9</accession>
<dbReference type="Proteomes" id="UP000318571">
    <property type="component" value="Chromosome 1"/>
</dbReference>
<evidence type="ECO:0000256" key="8">
    <source>
        <dbReference type="ARBA" id="ARBA00023065"/>
    </source>
</evidence>
<evidence type="ECO:0000256" key="9">
    <source>
        <dbReference type="ARBA" id="ARBA00023136"/>
    </source>
</evidence>
<dbReference type="STRING" id="6832.A0A553NUK9"/>
<evidence type="ECO:0000256" key="1">
    <source>
        <dbReference type="ARBA" id="ARBA00004141"/>
    </source>
</evidence>
<feature type="transmembrane region" description="Helical" evidence="13">
    <location>
        <begin position="1350"/>
        <end position="1366"/>
    </location>
</feature>
<evidence type="ECO:0000256" key="10">
    <source>
        <dbReference type="ARBA" id="ARBA00023201"/>
    </source>
</evidence>
<evidence type="ECO:0000256" key="13">
    <source>
        <dbReference type="SAM" id="Phobius"/>
    </source>
</evidence>
<keyword evidence="3 12" id="KW-0813">Transport</keyword>
<keyword evidence="6 13" id="KW-1133">Transmembrane helix</keyword>
<evidence type="ECO:0000256" key="4">
    <source>
        <dbReference type="ARBA" id="ARBA00022461"/>
    </source>
</evidence>
<keyword evidence="7" id="KW-0915">Sodium</keyword>
<evidence type="ECO:0000256" key="3">
    <source>
        <dbReference type="ARBA" id="ARBA00022448"/>
    </source>
</evidence>
<dbReference type="PANTHER" id="PTHR11690:SF248">
    <property type="entry name" value="PICKPOCKET 17, ISOFORM A"/>
    <property type="match status" value="1"/>
</dbReference>
<dbReference type="GO" id="GO:0005886">
    <property type="term" value="C:plasma membrane"/>
    <property type="evidence" value="ECO:0007669"/>
    <property type="project" value="TreeGrafter"/>
</dbReference>
<evidence type="ECO:0000256" key="5">
    <source>
        <dbReference type="ARBA" id="ARBA00022692"/>
    </source>
</evidence>
<name>A0A553NUK9_TIGCA</name>
<evidence type="ECO:0000256" key="2">
    <source>
        <dbReference type="ARBA" id="ARBA00007193"/>
    </source>
</evidence>
<evidence type="ECO:0000256" key="7">
    <source>
        <dbReference type="ARBA" id="ARBA00023053"/>
    </source>
</evidence>
<keyword evidence="10 12" id="KW-0739">Sodium transport</keyword>
<comment type="subcellular location">
    <subcellularLocation>
        <location evidence="1">Membrane</location>
        <topology evidence="1">Multi-pass membrane protein</topology>
    </subcellularLocation>
</comment>
<keyword evidence="5 12" id="KW-0812">Transmembrane</keyword>
<comment type="caution">
    <text evidence="14">The sequence shown here is derived from an EMBL/GenBank/DDBJ whole genome shotgun (WGS) entry which is preliminary data.</text>
</comment>
<dbReference type="EMBL" id="VCGU01000010">
    <property type="protein sequence ID" value="TRY69119.1"/>
    <property type="molecule type" value="Genomic_DNA"/>
</dbReference>
<feature type="non-terminal residue" evidence="14">
    <location>
        <position position="1"/>
    </location>
</feature>
<keyword evidence="9 13" id="KW-0472">Membrane</keyword>
<organism evidence="14 15">
    <name type="scientific">Tigriopus californicus</name>
    <name type="common">Marine copepod</name>
    <dbReference type="NCBI Taxonomy" id="6832"/>
    <lineage>
        <taxon>Eukaryota</taxon>
        <taxon>Metazoa</taxon>
        <taxon>Ecdysozoa</taxon>
        <taxon>Arthropoda</taxon>
        <taxon>Crustacea</taxon>
        <taxon>Multicrustacea</taxon>
        <taxon>Hexanauplia</taxon>
        <taxon>Copepoda</taxon>
        <taxon>Harpacticoida</taxon>
        <taxon>Harpacticidae</taxon>
        <taxon>Tigriopus</taxon>
    </lineage>
</organism>
<evidence type="ECO:0000256" key="6">
    <source>
        <dbReference type="ARBA" id="ARBA00022989"/>
    </source>
</evidence>
<feature type="transmembrane region" description="Helical" evidence="13">
    <location>
        <begin position="2152"/>
        <end position="2175"/>
    </location>
</feature>
<comment type="similarity">
    <text evidence="2 12">Belongs to the amiloride-sensitive sodium channel (TC 1.A.6) family.</text>
</comment>
<gene>
    <name evidence="14" type="ORF">TCAL_04115</name>
</gene>
<dbReference type="Gene3D" id="1.10.287.770">
    <property type="entry name" value="YojJ-like"/>
    <property type="match status" value="2"/>
</dbReference>
<dbReference type="Pfam" id="PF00858">
    <property type="entry name" value="ASC"/>
    <property type="match status" value="5"/>
</dbReference>
<proteinExistence type="inferred from homology"/>
<evidence type="ECO:0000313" key="15">
    <source>
        <dbReference type="Proteomes" id="UP000318571"/>
    </source>
</evidence>
<reference evidence="14 15" key="1">
    <citation type="journal article" date="2018" name="Nat. Ecol. Evol.">
        <title>Genomic signatures of mitonuclear coevolution across populations of Tigriopus californicus.</title>
        <authorList>
            <person name="Barreto F.S."/>
            <person name="Watson E.T."/>
            <person name="Lima T.G."/>
            <person name="Willett C.S."/>
            <person name="Edmands S."/>
            <person name="Li W."/>
            <person name="Burton R.S."/>
        </authorList>
    </citation>
    <scope>NUCLEOTIDE SEQUENCE [LARGE SCALE GENOMIC DNA]</scope>
    <source>
        <strain evidence="14 15">San Diego</strain>
    </source>
</reference>
<keyword evidence="15" id="KW-1185">Reference proteome</keyword>
<sequence>NAKKAYSKSNREAEEALTTIKVLHEAGHTDKDRAKRVGYNVKSVYKVFQHLKARNGDPSITVRSGRPVTATTATNVHKVKEMARTKPIRNLRDITEHITSEIECGRYSDIGGLSQFNGTNWNIAKSIWLILFIAGTSATLIQLHSIMTTYFEYNVVTSVTNTEVQSLDFPAVTICNQNAVHCGNLKDLIWNLNSTQNNDSQSIANLCQLYIQVNCAGSVLMAELFSNGYPSNKTICNLYTIDPSIDLDQNKSNDKFFKLRDEFDKIYDTISPEHKMIIAHQPDKMFKRCTFQSIVDTSIHCQLLLNGTGKIYHPTYGYCYTFNSNIEGRSEAQTAFAGPYYGFSVEVDIERSYYMRVSATQNEGIAVAIHPPNKDPLLATTAINVLTNTLTSIAVSQSEISRQAAPYTSNCSTSWNRSSMPDLEGTKDYQSALCQGKCLFDQFLEKCECSLNHLYTISDSNPKRACLVHTLDRNCTEKGAIDLTSQILKEKCICPAECNAVFYEYSINSVRWPSHVFWADLAGNYEVVYQSEVISPKDAFEVLSSLDPNSTLMNQYESVKTHVESNFLKLQVYFADNIGGLSQFNATNWNIAKSIWIILFIGGTSATLTQLYNIMTMYFEYNVITSVTNIEVQSLDFPAVTICNQNAVHCGNLRDLILNLHSTQTNDCQIIANLCQLYIQVYCAGSVLMTELFSNGYPSNNTVCNYSVNGSSIDLNNSNDKFSRLRDEFDRIYDTISPKYKMIIAHQSEKMFKRCTFRSIVDTSIHCQLLLNGTSKIYHPTYGYCYTFNSNVEGRSTAETAFAGPYYGFSVEVDIERSYYMRTSATQNEGIAVAIHSPDKDPLLATSAINVLTNTLTSIALRQSEAHLLGAPYTSNCSASWKRSSMPNLEGTRRYHAALCQGKCLFDIFKKHCNCSLNHLYTISDSNPKRTCLVHTEDQACTERGAGKVTSGLLKEQCVCPAECNDVFYEYNTNSVRWPSHVFWTELANSYQVQYKGDVLEPSKVFETFSSSEPNSTLMNQYEIVKAHVESNFLKLQVYFADNIGGLSQHHATNWNISKAIWLVLFIGGTSATLTQLYSIMTTYFEYNVVTSVTNTEVQSLNFPAVTICNQNAVHCGNLKDLIWILNSTQSNDSQSLANLCQLYIQVNCPGSVLMTELFSNGYPSNNTVCNSDVARPKIDLNSEDKFFKLRDEFDKIYNTISPEHKMIIAHQPDKMFKRCTFQSIVDTSIHCQLLLNGTGKIYHPTYGYCYTFNSNIEGRSKAETAFAGPYYGFSVEVDIERSYYMRVSATQNEGIAVAIHPPDKDPLLATSAINVLTNTLTSIALKQMWQGTSVLNLKSVLLKMFKEKVWTWFLTFTTIGGLSHFQGTNWYVSKAMWIVLFFIGIIATTSQIYFVLINYYEYNVITSVTNDEAQTMNFPAVTICNANRVHCGNLKDLIRNLSIEEANAPDSPYKFFILRDEFMIQYDKLQDNHKRIIGHQPDKMFGQCIFESLVGTSKQCKELLNGTVQVYHPEFGVCYSFNGLSSTNPGTVTPFSGPFYGFSVEINIEQSYYMRRAATQTEGIIVAIHPPEKDPLLVTNAINVLPNTLTRIAITEVKEYRQPEPYSSNCTQTWNRTSMPHLDGTRPYHSALCQIKCLYDIMRDLCNCSLNQLYTIDDNKSPRICLVHQEDKVCIEAAAMNLTDAYLRKQCICPAECENLYYDVNLNSIKWPSQTENNATVKEEYDKIEDYVEKNFLKLEVYFANKYIRKTKETKEFPLAAILSSVGGAISLWVGASFITLFEFVDVTNDEAQTMNFPAVTICNANRVHCGNLKTLIVNLSQEKGTDETIDLLCQVFTQVNCRGAVSLAEIFSRGSQDPTKCKEFLNGTVKVYHPHFGYCYTFNGLSSTNPGTVTPFSGPFYGFSVEINIEQLYYMLRAATQNEGIIVSIHPPEKDPLLVTNAINILPNTLTRIAVTEAKEVRQPYPYISNCTHTWNRTSMPHLDGTRPYHSALCQTNCLYDIMRDLCNCSLNQLYTIENEKSQRICLIHEDDKVCIEAAAMNLTDAYLKKRCICPAECENRYYDVNLNSIKWPSQVFWPDVANVHQIQYKGEVIHPKPIFNLLNTAENNATAKAEYDNIKNHVEGNFLKLEVYFANKYIRKTKETKEFPLAAILSSVGGAISLWVGASFITLFEFVELALRLLVNFYFKAK</sequence>
<keyword evidence="11 12" id="KW-0407">Ion channel</keyword>
<evidence type="ECO:0000256" key="12">
    <source>
        <dbReference type="RuleBase" id="RU000679"/>
    </source>
</evidence>
<protein>
    <submittedName>
        <fullName evidence="14">Uncharacterized protein</fullName>
    </submittedName>
</protein>
<feature type="transmembrane region" description="Helical" evidence="13">
    <location>
        <begin position="1378"/>
        <end position="1401"/>
    </location>
</feature>
<keyword evidence="8 12" id="KW-0406">Ion transport</keyword>
<dbReference type="PANTHER" id="PTHR11690">
    <property type="entry name" value="AMILORIDE-SENSITIVE SODIUM CHANNEL-RELATED"/>
    <property type="match status" value="1"/>
</dbReference>
<evidence type="ECO:0000256" key="11">
    <source>
        <dbReference type="ARBA" id="ARBA00023303"/>
    </source>
</evidence>
<dbReference type="GO" id="GO:0015280">
    <property type="term" value="F:ligand-gated sodium channel activity"/>
    <property type="evidence" value="ECO:0007669"/>
    <property type="project" value="TreeGrafter"/>
</dbReference>
<keyword evidence="4 12" id="KW-0894">Sodium channel</keyword>
<dbReference type="Gene3D" id="2.60.470.10">
    <property type="entry name" value="Acid-sensing ion channels like domains"/>
    <property type="match status" value="5"/>
</dbReference>
<evidence type="ECO:0000313" key="14">
    <source>
        <dbReference type="EMBL" id="TRY69119.1"/>
    </source>
</evidence>
<dbReference type="PRINTS" id="PR01078">
    <property type="entry name" value="AMINACHANNEL"/>
</dbReference>